<comment type="caution">
    <text evidence="9">The sequence shown here is derived from an EMBL/GenBank/DDBJ whole genome shotgun (WGS) entry which is preliminary data.</text>
</comment>
<dbReference type="GO" id="GO:0051301">
    <property type="term" value="P:cell division"/>
    <property type="evidence" value="ECO:0007669"/>
    <property type="project" value="UniProtKB-KW"/>
</dbReference>
<dbReference type="Gramene" id="PSS33230">
    <property type="protein sequence ID" value="PSS33230"/>
    <property type="gene ID" value="CEY00_Acc03616"/>
</dbReference>
<dbReference type="EMBL" id="NKQK01000003">
    <property type="protein sequence ID" value="PSS33230.1"/>
    <property type="molecule type" value="Genomic_DNA"/>
</dbReference>
<dbReference type="Gene3D" id="2.130.10.10">
    <property type="entry name" value="YVTN repeat-like/Quinoprotein amine dehydrogenase"/>
    <property type="match status" value="1"/>
</dbReference>
<organism evidence="9 10">
    <name type="scientific">Actinidia chinensis var. chinensis</name>
    <name type="common">Chinese soft-hair kiwi</name>
    <dbReference type="NCBI Taxonomy" id="1590841"/>
    <lineage>
        <taxon>Eukaryota</taxon>
        <taxon>Viridiplantae</taxon>
        <taxon>Streptophyta</taxon>
        <taxon>Embryophyta</taxon>
        <taxon>Tracheophyta</taxon>
        <taxon>Spermatophyta</taxon>
        <taxon>Magnoliopsida</taxon>
        <taxon>eudicotyledons</taxon>
        <taxon>Gunneridae</taxon>
        <taxon>Pentapetalae</taxon>
        <taxon>asterids</taxon>
        <taxon>Ericales</taxon>
        <taxon>Actinidiaceae</taxon>
        <taxon>Actinidia</taxon>
    </lineage>
</organism>
<dbReference type="AlphaFoldDB" id="A0A2R6RT66"/>
<evidence type="ECO:0000256" key="1">
    <source>
        <dbReference type="ARBA" id="ARBA00006445"/>
    </source>
</evidence>
<sequence>MDPNTMWSARSDLYSPTRFTCPVEYDFPGDRFIPNRSLMDLDQAHTLLTSKAKEATSPKFNDKYRQKLEENLSLDSEGRPFKMLIFRGSPKSSRKSLRLIDEMRRSEEEAFNYTNNVKQYRSFPKCEARILDAPNIRDDYYLDIMDWGKTNMVAIALGSELYLWNAETRNIQKLLQVDRENDYPSSVAWSADARTVAVGHRCSEIQLWDAEALKLVRSLEGHQKKVGTLAWNGHILTSGSLDKAIINHDVRVRNSLISRVQTHTHQVCGVKWSSSGNLLASGGNDNLIYIWEASKISSSHFLHRLNDHRGAVKALAWCPYDSDVLASGGGSMDRCIKLWNIQKGVCINSIDTKAQASLQESSSF</sequence>
<dbReference type="GO" id="GO:0031145">
    <property type="term" value="P:anaphase-promoting complex-dependent catabolic process"/>
    <property type="evidence" value="ECO:0007669"/>
    <property type="project" value="TreeGrafter"/>
</dbReference>
<dbReference type="PROSITE" id="PS50082">
    <property type="entry name" value="WD_REPEATS_2"/>
    <property type="match status" value="1"/>
</dbReference>
<dbReference type="InterPro" id="IPR033010">
    <property type="entry name" value="Cdc20/Fizzy"/>
</dbReference>
<dbReference type="SUPFAM" id="SSF50978">
    <property type="entry name" value="WD40 repeat-like"/>
    <property type="match status" value="1"/>
</dbReference>
<dbReference type="GO" id="GO:1990757">
    <property type="term" value="F:ubiquitin ligase activator activity"/>
    <property type="evidence" value="ECO:0007669"/>
    <property type="project" value="TreeGrafter"/>
</dbReference>
<dbReference type="InParanoid" id="A0A2R6RT66"/>
<dbReference type="SMART" id="SM00320">
    <property type="entry name" value="WD40"/>
    <property type="match status" value="4"/>
</dbReference>
<dbReference type="UniPathway" id="UPA00143"/>
<evidence type="ECO:0000256" key="7">
    <source>
        <dbReference type="PROSITE-ProRule" id="PRU00221"/>
    </source>
</evidence>
<evidence type="ECO:0000256" key="5">
    <source>
        <dbReference type="ARBA" id="ARBA00022776"/>
    </source>
</evidence>
<dbReference type="Pfam" id="PF24807">
    <property type="entry name" value="WD40_CDC20-Fz"/>
    <property type="match status" value="1"/>
</dbReference>
<dbReference type="GO" id="GO:0005680">
    <property type="term" value="C:anaphase-promoting complex"/>
    <property type="evidence" value="ECO:0007669"/>
    <property type="project" value="TreeGrafter"/>
</dbReference>
<keyword evidence="10" id="KW-1185">Reference proteome</keyword>
<dbReference type="STRING" id="1590841.A0A2R6RT66"/>
<keyword evidence="2 7" id="KW-0853">WD repeat</keyword>
<dbReference type="GO" id="GO:1905786">
    <property type="term" value="P:positive regulation of anaphase-promoting complex-dependent catabolic process"/>
    <property type="evidence" value="ECO:0007669"/>
    <property type="project" value="TreeGrafter"/>
</dbReference>
<dbReference type="InterPro" id="IPR015943">
    <property type="entry name" value="WD40/YVTN_repeat-like_dom_sf"/>
</dbReference>
<dbReference type="PROSITE" id="PS50294">
    <property type="entry name" value="WD_REPEATS_REGION"/>
    <property type="match status" value="1"/>
</dbReference>
<gene>
    <name evidence="9" type="ORF">CEY00_Acc03616</name>
</gene>
<evidence type="ECO:0000256" key="4">
    <source>
        <dbReference type="ARBA" id="ARBA00022737"/>
    </source>
</evidence>
<accession>A0A2R6RT66</accession>
<evidence type="ECO:0000256" key="3">
    <source>
        <dbReference type="ARBA" id="ARBA00022618"/>
    </source>
</evidence>
<dbReference type="GO" id="GO:0010997">
    <property type="term" value="F:anaphase-promoting complex binding"/>
    <property type="evidence" value="ECO:0007669"/>
    <property type="project" value="InterPro"/>
</dbReference>
<dbReference type="Proteomes" id="UP000241394">
    <property type="component" value="Chromosome LG3"/>
</dbReference>
<keyword evidence="4" id="KW-0677">Repeat</keyword>
<dbReference type="PANTHER" id="PTHR19918:SF43">
    <property type="entry name" value="CELL DIVISION CYCLE 20.2, COFACTOR OF APC COMPLEX-LIKE ISOFORM X2"/>
    <property type="match status" value="1"/>
</dbReference>
<feature type="domain" description="CDC20/Fizzy WD40" evidence="8">
    <location>
        <begin position="131"/>
        <end position="355"/>
    </location>
</feature>
<keyword evidence="5" id="KW-0498">Mitosis</keyword>
<dbReference type="OMA" id="APYLMED"/>
<feature type="repeat" description="WD" evidence="7">
    <location>
        <begin position="260"/>
        <end position="292"/>
    </location>
</feature>
<evidence type="ECO:0000313" key="9">
    <source>
        <dbReference type="EMBL" id="PSS33230.1"/>
    </source>
</evidence>
<dbReference type="PANTHER" id="PTHR19918">
    <property type="entry name" value="CELL DIVISION CYCLE 20 CDC20 FIZZY -RELATED"/>
    <property type="match status" value="1"/>
</dbReference>
<name>A0A2R6RT66_ACTCC</name>
<keyword evidence="6" id="KW-0131">Cell cycle</keyword>
<evidence type="ECO:0000313" key="10">
    <source>
        <dbReference type="Proteomes" id="UP000241394"/>
    </source>
</evidence>
<dbReference type="InterPro" id="IPR001680">
    <property type="entry name" value="WD40_rpt"/>
</dbReference>
<evidence type="ECO:0000256" key="2">
    <source>
        <dbReference type="ARBA" id="ARBA00022574"/>
    </source>
</evidence>
<dbReference type="OrthoDB" id="10263272at2759"/>
<evidence type="ECO:0000256" key="6">
    <source>
        <dbReference type="ARBA" id="ARBA00023306"/>
    </source>
</evidence>
<proteinExistence type="inferred from homology"/>
<evidence type="ECO:0000259" key="8">
    <source>
        <dbReference type="Pfam" id="PF24807"/>
    </source>
</evidence>
<keyword evidence="3 9" id="KW-0132">Cell division</keyword>
<reference evidence="9 10" key="1">
    <citation type="submission" date="2017-07" db="EMBL/GenBank/DDBJ databases">
        <title>An improved, manually edited Actinidia chinensis var. chinensis (kiwifruit) genome highlights the challenges associated with draft genomes and gene prediction in plants.</title>
        <authorList>
            <person name="Pilkington S."/>
            <person name="Crowhurst R."/>
            <person name="Hilario E."/>
            <person name="Nardozza S."/>
            <person name="Fraser L."/>
            <person name="Peng Y."/>
            <person name="Gunaseelan K."/>
            <person name="Simpson R."/>
            <person name="Tahir J."/>
            <person name="Deroles S."/>
            <person name="Templeton K."/>
            <person name="Luo Z."/>
            <person name="Davy M."/>
            <person name="Cheng C."/>
            <person name="Mcneilage M."/>
            <person name="Scaglione D."/>
            <person name="Liu Y."/>
            <person name="Zhang Q."/>
            <person name="Datson P."/>
            <person name="De Silva N."/>
            <person name="Gardiner S."/>
            <person name="Bassett H."/>
            <person name="Chagne D."/>
            <person name="Mccallum J."/>
            <person name="Dzierzon H."/>
            <person name="Deng C."/>
            <person name="Wang Y.-Y."/>
            <person name="Barron N."/>
            <person name="Manako K."/>
            <person name="Bowen J."/>
            <person name="Foster T."/>
            <person name="Erridge Z."/>
            <person name="Tiffin H."/>
            <person name="Waite C."/>
            <person name="Davies K."/>
            <person name="Grierson E."/>
            <person name="Laing W."/>
            <person name="Kirk R."/>
            <person name="Chen X."/>
            <person name="Wood M."/>
            <person name="Montefiori M."/>
            <person name="Brummell D."/>
            <person name="Schwinn K."/>
            <person name="Catanach A."/>
            <person name="Fullerton C."/>
            <person name="Li D."/>
            <person name="Meiyalaghan S."/>
            <person name="Nieuwenhuizen N."/>
            <person name="Read N."/>
            <person name="Prakash R."/>
            <person name="Hunter D."/>
            <person name="Zhang H."/>
            <person name="Mckenzie M."/>
            <person name="Knabel M."/>
            <person name="Harris A."/>
            <person name="Allan A."/>
            <person name="Chen A."/>
            <person name="Janssen B."/>
            <person name="Plunkett B."/>
            <person name="Dwamena C."/>
            <person name="Voogd C."/>
            <person name="Leif D."/>
            <person name="Lafferty D."/>
            <person name="Souleyre E."/>
            <person name="Varkonyi-Gasic E."/>
            <person name="Gambi F."/>
            <person name="Hanley J."/>
            <person name="Yao J.-L."/>
            <person name="Cheung J."/>
            <person name="David K."/>
            <person name="Warren B."/>
            <person name="Marsh K."/>
            <person name="Snowden K."/>
            <person name="Lin-Wang K."/>
            <person name="Brian L."/>
            <person name="Martinez-Sanchez M."/>
            <person name="Wang M."/>
            <person name="Ileperuma N."/>
            <person name="Macnee N."/>
            <person name="Campin R."/>
            <person name="Mcatee P."/>
            <person name="Drummond R."/>
            <person name="Espley R."/>
            <person name="Ireland H."/>
            <person name="Wu R."/>
            <person name="Atkinson R."/>
            <person name="Karunairetnam S."/>
            <person name="Bulley S."/>
            <person name="Chunkath S."/>
            <person name="Hanley Z."/>
            <person name="Storey R."/>
            <person name="Thrimawithana A."/>
            <person name="Thomson S."/>
            <person name="David C."/>
            <person name="Testolin R."/>
        </authorList>
    </citation>
    <scope>NUCLEOTIDE SEQUENCE [LARGE SCALE GENOMIC DNA]</scope>
    <source>
        <strain evidence="10">cv. Red5</strain>
        <tissue evidence="9">Young leaf</tissue>
    </source>
</reference>
<dbReference type="InterPro" id="IPR036322">
    <property type="entry name" value="WD40_repeat_dom_sf"/>
</dbReference>
<dbReference type="GO" id="GO:0016567">
    <property type="term" value="P:protein ubiquitination"/>
    <property type="evidence" value="ECO:0007669"/>
    <property type="project" value="UniProtKB-UniPathway"/>
</dbReference>
<reference evidence="10" key="2">
    <citation type="journal article" date="2018" name="BMC Genomics">
        <title>A manually annotated Actinidia chinensis var. chinensis (kiwifruit) genome highlights the challenges associated with draft genomes and gene prediction in plants.</title>
        <authorList>
            <person name="Pilkington S.M."/>
            <person name="Crowhurst R."/>
            <person name="Hilario E."/>
            <person name="Nardozza S."/>
            <person name="Fraser L."/>
            <person name="Peng Y."/>
            <person name="Gunaseelan K."/>
            <person name="Simpson R."/>
            <person name="Tahir J."/>
            <person name="Deroles S.C."/>
            <person name="Templeton K."/>
            <person name="Luo Z."/>
            <person name="Davy M."/>
            <person name="Cheng C."/>
            <person name="McNeilage M."/>
            <person name="Scaglione D."/>
            <person name="Liu Y."/>
            <person name="Zhang Q."/>
            <person name="Datson P."/>
            <person name="De Silva N."/>
            <person name="Gardiner S.E."/>
            <person name="Bassett H."/>
            <person name="Chagne D."/>
            <person name="McCallum J."/>
            <person name="Dzierzon H."/>
            <person name="Deng C."/>
            <person name="Wang Y.Y."/>
            <person name="Barron L."/>
            <person name="Manako K."/>
            <person name="Bowen J."/>
            <person name="Foster T.M."/>
            <person name="Erridge Z.A."/>
            <person name="Tiffin H."/>
            <person name="Waite C.N."/>
            <person name="Davies K.M."/>
            <person name="Grierson E.P."/>
            <person name="Laing W.A."/>
            <person name="Kirk R."/>
            <person name="Chen X."/>
            <person name="Wood M."/>
            <person name="Montefiori M."/>
            <person name="Brummell D.A."/>
            <person name="Schwinn K.E."/>
            <person name="Catanach A."/>
            <person name="Fullerton C."/>
            <person name="Li D."/>
            <person name="Meiyalaghan S."/>
            <person name="Nieuwenhuizen N."/>
            <person name="Read N."/>
            <person name="Prakash R."/>
            <person name="Hunter D."/>
            <person name="Zhang H."/>
            <person name="McKenzie M."/>
            <person name="Knabel M."/>
            <person name="Harris A."/>
            <person name="Allan A.C."/>
            <person name="Gleave A."/>
            <person name="Chen A."/>
            <person name="Janssen B.J."/>
            <person name="Plunkett B."/>
            <person name="Ampomah-Dwamena C."/>
            <person name="Voogd C."/>
            <person name="Leif D."/>
            <person name="Lafferty D."/>
            <person name="Souleyre E.J.F."/>
            <person name="Varkonyi-Gasic E."/>
            <person name="Gambi F."/>
            <person name="Hanley J."/>
            <person name="Yao J.L."/>
            <person name="Cheung J."/>
            <person name="David K.M."/>
            <person name="Warren B."/>
            <person name="Marsh K."/>
            <person name="Snowden K.C."/>
            <person name="Lin-Wang K."/>
            <person name="Brian L."/>
            <person name="Martinez-Sanchez M."/>
            <person name="Wang M."/>
            <person name="Ileperuma N."/>
            <person name="Macnee N."/>
            <person name="Campin R."/>
            <person name="McAtee P."/>
            <person name="Drummond R.S.M."/>
            <person name="Espley R.V."/>
            <person name="Ireland H.S."/>
            <person name="Wu R."/>
            <person name="Atkinson R.G."/>
            <person name="Karunairetnam S."/>
            <person name="Bulley S."/>
            <person name="Chunkath S."/>
            <person name="Hanley Z."/>
            <person name="Storey R."/>
            <person name="Thrimawithana A.H."/>
            <person name="Thomson S."/>
            <person name="David C."/>
            <person name="Testolin R."/>
            <person name="Huang H."/>
            <person name="Hellens R.P."/>
            <person name="Schaffer R.J."/>
        </authorList>
    </citation>
    <scope>NUCLEOTIDE SEQUENCE [LARGE SCALE GENOMIC DNA]</scope>
    <source>
        <strain evidence="10">cv. Red5</strain>
    </source>
</reference>
<comment type="similarity">
    <text evidence="1">Belongs to the WD repeat CDC20/Fizzy family.</text>
</comment>
<dbReference type="InterPro" id="IPR056150">
    <property type="entry name" value="WD40_CDC20-Fz"/>
</dbReference>
<protein>
    <submittedName>
        <fullName evidence="9">Cell division cycle 20.1, cofactor of APC complex like</fullName>
    </submittedName>
</protein>